<reference evidence="1 2" key="1">
    <citation type="submission" date="2019-05" db="EMBL/GenBank/DDBJ databases">
        <title>Another draft genome of Portunus trituberculatus and its Hox gene families provides insights of decapod evolution.</title>
        <authorList>
            <person name="Jeong J.-H."/>
            <person name="Song I."/>
            <person name="Kim S."/>
            <person name="Choi T."/>
            <person name="Kim D."/>
            <person name="Ryu S."/>
            <person name="Kim W."/>
        </authorList>
    </citation>
    <scope>NUCLEOTIDE SEQUENCE [LARGE SCALE GENOMIC DNA]</scope>
    <source>
        <tissue evidence="1">Muscle</tissue>
    </source>
</reference>
<gene>
    <name evidence="1" type="ORF">E2C01_000008</name>
</gene>
<name>A0A5B7CG48_PORTR</name>
<sequence length="121" mass="13541">MQEILLRFLGSTFPQVSKNMMQSFGEECIKADILCVFDFYPASVTFGRIFRRPSSCLELGHLTGKGRPSLAVEGHCARGSSFMPEADMHQGNEQRHAMPLLSFRCLELVTEQEDLDAVNAL</sequence>
<dbReference type="Proteomes" id="UP000324222">
    <property type="component" value="Unassembled WGS sequence"/>
</dbReference>
<evidence type="ECO:0000313" key="2">
    <source>
        <dbReference type="Proteomes" id="UP000324222"/>
    </source>
</evidence>
<protein>
    <submittedName>
        <fullName evidence="1">Uncharacterized protein</fullName>
    </submittedName>
</protein>
<evidence type="ECO:0000313" key="1">
    <source>
        <dbReference type="EMBL" id="MPC07446.1"/>
    </source>
</evidence>
<dbReference type="AlphaFoldDB" id="A0A5B7CG48"/>
<dbReference type="EMBL" id="VSRR010000001">
    <property type="protein sequence ID" value="MPC07446.1"/>
    <property type="molecule type" value="Genomic_DNA"/>
</dbReference>
<proteinExistence type="predicted"/>
<keyword evidence="2" id="KW-1185">Reference proteome</keyword>
<organism evidence="1 2">
    <name type="scientific">Portunus trituberculatus</name>
    <name type="common">Swimming crab</name>
    <name type="synonym">Neptunus trituberculatus</name>
    <dbReference type="NCBI Taxonomy" id="210409"/>
    <lineage>
        <taxon>Eukaryota</taxon>
        <taxon>Metazoa</taxon>
        <taxon>Ecdysozoa</taxon>
        <taxon>Arthropoda</taxon>
        <taxon>Crustacea</taxon>
        <taxon>Multicrustacea</taxon>
        <taxon>Malacostraca</taxon>
        <taxon>Eumalacostraca</taxon>
        <taxon>Eucarida</taxon>
        <taxon>Decapoda</taxon>
        <taxon>Pleocyemata</taxon>
        <taxon>Brachyura</taxon>
        <taxon>Eubrachyura</taxon>
        <taxon>Portunoidea</taxon>
        <taxon>Portunidae</taxon>
        <taxon>Portuninae</taxon>
        <taxon>Portunus</taxon>
    </lineage>
</organism>
<accession>A0A5B7CG48</accession>
<comment type="caution">
    <text evidence="1">The sequence shown here is derived from an EMBL/GenBank/DDBJ whole genome shotgun (WGS) entry which is preliminary data.</text>
</comment>